<dbReference type="InterPro" id="IPR017517">
    <property type="entry name" value="Maleyloyr_isom"/>
</dbReference>
<dbReference type="GO" id="GO:0005886">
    <property type="term" value="C:plasma membrane"/>
    <property type="evidence" value="ECO:0007669"/>
    <property type="project" value="TreeGrafter"/>
</dbReference>
<protein>
    <recommendedName>
        <fullName evidence="5">Maleylpyruvate isomerase family mycothiol-dependent enzyme</fullName>
    </recommendedName>
</protein>
<accession>A0A2S2C518</accession>
<keyword evidence="4" id="KW-1185">Reference proteome</keyword>
<sequence>MTNPGTPLLLDVLRTEGQRIASMPADALGAPVPSCPGWTLEHVVRHTGKVHLWVTAVMQAGPGAALDQARPARQMPRGPECLDAYRSAHESMMTEFEQRDLDVPATTFVGPATLRWWVRRQAHEATVHRFDAADAVHTAGGPLPEPADPTAAADGVGEWIQAIASRFLGAGQVPESLLGRTVHLHGTDTDDAEWLLAFTDDGMSVTTEHTKADVALRGSAQQLLLAVWRRRPLDSLQLFGNEAVAEALLDTVQV</sequence>
<name>A0A2S2C518_9NOCA</name>
<evidence type="ECO:0000259" key="2">
    <source>
        <dbReference type="Pfam" id="PF11716"/>
    </source>
</evidence>
<evidence type="ECO:0000313" key="4">
    <source>
        <dbReference type="Proteomes" id="UP000245711"/>
    </source>
</evidence>
<dbReference type="GO" id="GO:0046872">
    <property type="term" value="F:metal ion binding"/>
    <property type="evidence" value="ECO:0007669"/>
    <property type="project" value="InterPro"/>
</dbReference>
<dbReference type="NCBIfam" id="TIGR03083">
    <property type="entry name" value="maleylpyruvate isomerase family mycothiol-dependent enzyme"/>
    <property type="match status" value="1"/>
</dbReference>
<dbReference type="SUPFAM" id="SSF109854">
    <property type="entry name" value="DinB/YfiT-like putative metalloenzymes"/>
    <property type="match status" value="1"/>
</dbReference>
<feature type="domain" description="MDMPI C-terminal" evidence="1">
    <location>
        <begin position="152"/>
        <end position="246"/>
    </location>
</feature>
<dbReference type="PANTHER" id="PTHR40758">
    <property type="entry name" value="CONSERVED PROTEIN"/>
    <property type="match status" value="1"/>
</dbReference>
<dbReference type="InterPro" id="IPR010872">
    <property type="entry name" value="MDMPI_C-term_domain"/>
</dbReference>
<proteinExistence type="predicted"/>
<evidence type="ECO:0000313" key="3">
    <source>
        <dbReference type="EMBL" id="AWK75868.1"/>
    </source>
</evidence>
<dbReference type="PANTHER" id="PTHR40758:SF1">
    <property type="entry name" value="CONSERVED PROTEIN"/>
    <property type="match status" value="1"/>
</dbReference>
<dbReference type="AlphaFoldDB" id="A0A2S2C518"/>
<dbReference type="Pfam" id="PF11716">
    <property type="entry name" value="MDMPI_N"/>
    <property type="match status" value="1"/>
</dbReference>
<evidence type="ECO:0008006" key="5">
    <source>
        <dbReference type="Google" id="ProtNLM"/>
    </source>
</evidence>
<dbReference type="InterPro" id="IPR034660">
    <property type="entry name" value="DinB/YfiT-like"/>
</dbReference>
<dbReference type="OrthoDB" id="3671213at2"/>
<organism evidence="3 4">
    <name type="scientific">Rhodococcus oxybenzonivorans</name>
    <dbReference type="NCBI Taxonomy" id="1990687"/>
    <lineage>
        <taxon>Bacteria</taxon>
        <taxon>Bacillati</taxon>
        <taxon>Actinomycetota</taxon>
        <taxon>Actinomycetes</taxon>
        <taxon>Mycobacteriales</taxon>
        <taxon>Nocardiaceae</taxon>
        <taxon>Rhodococcus</taxon>
    </lineage>
</organism>
<dbReference type="EMBL" id="CP021354">
    <property type="protein sequence ID" value="AWK75868.1"/>
    <property type="molecule type" value="Genomic_DNA"/>
</dbReference>
<gene>
    <name evidence="3" type="ORF">CBI38_27215</name>
</gene>
<dbReference type="Pfam" id="PF07398">
    <property type="entry name" value="MDMPI_C"/>
    <property type="match status" value="1"/>
</dbReference>
<dbReference type="Proteomes" id="UP000245711">
    <property type="component" value="Chromosome"/>
</dbReference>
<dbReference type="KEGG" id="roz:CBI38_27215"/>
<dbReference type="RefSeq" id="WP_109335399.1">
    <property type="nucleotide sequence ID" value="NZ_CP021354.1"/>
</dbReference>
<dbReference type="InterPro" id="IPR024344">
    <property type="entry name" value="MDMPI_metal-binding"/>
</dbReference>
<evidence type="ECO:0000259" key="1">
    <source>
        <dbReference type="Pfam" id="PF07398"/>
    </source>
</evidence>
<reference evidence="3 4" key="1">
    <citation type="submission" date="2017-05" db="EMBL/GenBank/DDBJ databases">
        <title>Isolation of Rhodococcus sp. S2-17 biodegrading of BP-3.</title>
        <authorList>
            <person name="Lee Y."/>
            <person name="Kim K.H."/>
            <person name="Chun B.H."/>
            <person name="Jung H.S."/>
            <person name="Jeon C.O."/>
        </authorList>
    </citation>
    <scope>NUCLEOTIDE SEQUENCE [LARGE SCALE GENOMIC DNA]</scope>
    <source>
        <strain evidence="3 4">S2-17</strain>
    </source>
</reference>
<feature type="domain" description="Mycothiol-dependent maleylpyruvate isomerase metal-binding" evidence="2">
    <location>
        <begin position="21"/>
        <end position="133"/>
    </location>
</feature>